<dbReference type="GO" id="GO:0034394">
    <property type="term" value="P:protein localization to cell surface"/>
    <property type="evidence" value="ECO:0007669"/>
    <property type="project" value="TreeGrafter"/>
</dbReference>
<dbReference type="GO" id="GO:0045202">
    <property type="term" value="C:synapse"/>
    <property type="evidence" value="ECO:0007669"/>
    <property type="project" value="GOC"/>
</dbReference>
<dbReference type="Proteomes" id="UP000887581">
    <property type="component" value="Unplaced"/>
</dbReference>
<feature type="region of interest" description="Disordered" evidence="7">
    <location>
        <begin position="120"/>
        <end position="157"/>
    </location>
</feature>
<sequence length="354" mass="40516">MWGDDRGTEEEKEEGRREKEEKKADDKIELHHRNVEVNVKDGWSWLDDGVKKAFFCSWPVVIIPEIVRSVIECQQRHHFIPEGWKLGVVIGVIIICFSMLYPSMLHPLVSSLFRAPSTVKTGTNRPPIHPAMSSPRSRPDLHPGMRMAASQPDINTPSSSSKGMFAWMLPIYTAGVVAFLIYTLIKSKKKRRIRRHDYSSTESESDEGYIRSDGRSGGIGKRKLRGLQERLRQTEIAMEKILEQLNTISAEAANVAKQNLTKENENKESLEHSFDQQDGKTEQYLRDLEEALRDFKQLSKKYRKEGEDDDSASDEDIHTDEGVQGDENATDISEQCKLKELNSSDENLRQRRKS</sequence>
<dbReference type="Pfam" id="PF15361">
    <property type="entry name" value="RIC3"/>
    <property type="match status" value="1"/>
</dbReference>
<dbReference type="GO" id="GO:0043005">
    <property type="term" value="C:neuron projection"/>
    <property type="evidence" value="ECO:0007669"/>
    <property type="project" value="TreeGrafter"/>
</dbReference>
<dbReference type="InterPro" id="IPR026160">
    <property type="entry name" value="Ric3"/>
</dbReference>
<dbReference type="AlphaFoldDB" id="A0A915PJ68"/>
<keyword evidence="3 8" id="KW-0812">Transmembrane</keyword>
<evidence type="ECO:0000256" key="7">
    <source>
        <dbReference type="SAM" id="MobiDB-lite"/>
    </source>
</evidence>
<evidence type="ECO:0000313" key="10">
    <source>
        <dbReference type="Proteomes" id="UP000887581"/>
    </source>
</evidence>
<keyword evidence="10" id="KW-1185">Reference proteome</keyword>
<feature type="transmembrane region" description="Helical" evidence="8">
    <location>
        <begin position="86"/>
        <end position="104"/>
    </location>
</feature>
<dbReference type="GO" id="GO:0007271">
    <property type="term" value="P:synaptic transmission, cholinergic"/>
    <property type="evidence" value="ECO:0007669"/>
    <property type="project" value="TreeGrafter"/>
</dbReference>
<name>A0A915PJ68_9BILA</name>
<feature type="region of interest" description="Disordered" evidence="7">
    <location>
        <begin position="193"/>
        <end position="221"/>
    </location>
</feature>
<dbReference type="GO" id="GO:0005789">
    <property type="term" value="C:endoplasmic reticulum membrane"/>
    <property type="evidence" value="ECO:0007669"/>
    <property type="project" value="UniProtKB-SubCell"/>
</dbReference>
<keyword evidence="6 8" id="KW-0472">Membrane</keyword>
<evidence type="ECO:0000256" key="1">
    <source>
        <dbReference type="ARBA" id="ARBA00004586"/>
    </source>
</evidence>
<feature type="compositionally biased region" description="Basic and acidic residues" evidence="7">
    <location>
        <begin position="13"/>
        <end position="25"/>
    </location>
</feature>
<comment type="subcellular location">
    <subcellularLocation>
        <location evidence="1">Endoplasmic reticulum membrane</location>
    </subcellularLocation>
</comment>
<evidence type="ECO:0000259" key="9">
    <source>
        <dbReference type="Pfam" id="PF15361"/>
    </source>
</evidence>
<comment type="similarity">
    <text evidence="2">Belongs to the ric-3 family.</text>
</comment>
<dbReference type="InterPro" id="IPR032763">
    <property type="entry name" value="RIC3_N"/>
</dbReference>
<proteinExistence type="inferred from homology"/>
<feature type="transmembrane region" description="Helical" evidence="8">
    <location>
        <begin position="164"/>
        <end position="185"/>
    </location>
</feature>
<evidence type="ECO:0000256" key="8">
    <source>
        <dbReference type="SAM" id="Phobius"/>
    </source>
</evidence>
<keyword evidence="5 8" id="KW-1133">Transmembrane helix</keyword>
<feature type="region of interest" description="Disordered" evidence="7">
    <location>
        <begin position="1"/>
        <end position="25"/>
    </location>
</feature>
<feature type="region of interest" description="Disordered" evidence="7">
    <location>
        <begin position="260"/>
        <end position="280"/>
    </location>
</feature>
<feature type="region of interest" description="Disordered" evidence="7">
    <location>
        <begin position="302"/>
        <end position="354"/>
    </location>
</feature>
<dbReference type="PANTHER" id="PTHR21723">
    <property type="entry name" value="RESISTANCE TO INHIBITORS OF CHOLINESTERASE PROTEIN 3 RIC3"/>
    <property type="match status" value="1"/>
</dbReference>
<evidence type="ECO:0000313" key="11">
    <source>
        <dbReference type="WBParaSite" id="sdigi.contig194.g5941.t1"/>
    </source>
</evidence>
<accession>A0A915PJ68</accession>
<evidence type="ECO:0000256" key="2">
    <source>
        <dbReference type="ARBA" id="ARBA00008538"/>
    </source>
</evidence>
<dbReference type="GO" id="GO:0043025">
    <property type="term" value="C:neuronal cell body"/>
    <property type="evidence" value="ECO:0007669"/>
    <property type="project" value="TreeGrafter"/>
</dbReference>
<feature type="compositionally biased region" description="Basic and acidic residues" evidence="7">
    <location>
        <begin position="334"/>
        <end position="354"/>
    </location>
</feature>
<dbReference type="WBParaSite" id="sdigi.contig194.g5941.t1">
    <property type="protein sequence ID" value="sdigi.contig194.g5941.t1"/>
    <property type="gene ID" value="sdigi.contig194.g5941"/>
</dbReference>
<evidence type="ECO:0000256" key="6">
    <source>
        <dbReference type="ARBA" id="ARBA00023136"/>
    </source>
</evidence>
<evidence type="ECO:0000256" key="5">
    <source>
        <dbReference type="ARBA" id="ARBA00022989"/>
    </source>
</evidence>
<evidence type="ECO:0000256" key="4">
    <source>
        <dbReference type="ARBA" id="ARBA00022824"/>
    </source>
</evidence>
<reference evidence="11" key="1">
    <citation type="submission" date="2022-11" db="UniProtKB">
        <authorList>
            <consortium name="WormBaseParasite"/>
        </authorList>
    </citation>
    <scope>IDENTIFICATION</scope>
</reference>
<dbReference type="PANTHER" id="PTHR21723:SF3">
    <property type="entry name" value="PROTEIN RIC-3"/>
    <property type="match status" value="1"/>
</dbReference>
<feature type="domain" description="Resistance to inhibitors of cholinesterase protein 3 N-terminal" evidence="9">
    <location>
        <begin position="93"/>
        <end position="243"/>
    </location>
</feature>
<evidence type="ECO:0000256" key="3">
    <source>
        <dbReference type="ARBA" id="ARBA00022692"/>
    </source>
</evidence>
<keyword evidence="4" id="KW-0256">Endoplasmic reticulum</keyword>
<protein>
    <submittedName>
        <fullName evidence="11">Resistance to inhibitors of cholinesterase protein 3 N-terminal domain-containing protein</fullName>
    </submittedName>
</protein>
<organism evidence="10 11">
    <name type="scientific">Setaria digitata</name>
    <dbReference type="NCBI Taxonomy" id="48799"/>
    <lineage>
        <taxon>Eukaryota</taxon>
        <taxon>Metazoa</taxon>
        <taxon>Ecdysozoa</taxon>
        <taxon>Nematoda</taxon>
        <taxon>Chromadorea</taxon>
        <taxon>Rhabditida</taxon>
        <taxon>Spirurina</taxon>
        <taxon>Spiruromorpha</taxon>
        <taxon>Filarioidea</taxon>
        <taxon>Setariidae</taxon>
        <taxon>Setaria</taxon>
    </lineage>
</organism>